<reference evidence="1 2" key="1">
    <citation type="journal article" date="2024" name="Plant J.">
        <title>Genome sequences and population genomics reveal climatic adaptation and genomic divergence between two closely related sweetgum species.</title>
        <authorList>
            <person name="Xu W.Q."/>
            <person name="Ren C.Q."/>
            <person name="Zhang X.Y."/>
            <person name="Comes H.P."/>
            <person name="Liu X.H."/>
            <person name="Li Y.G."/>
            <person name="Kettle C.J."/>
            <person name="Jalonen R."/>
            <person name="Gaisberger H."/>
            <person name="Ma Y.Z."/>
            <person name="Qiu Y.X."/>
        </authorList>
    </citation>
    <scope>NUCLEOTIDE SEQUENCE [LARGE SCALE GENOMIC DNA]</scope>
    <source>
        <strain evidence="1">Hangzhou</strain>
    </source>
</reference>
<proteinExistence type="predicted"/>
<evidence type="ECO:0000313" key="1">
    <source>
        <dbReference type="EMBL" id="KAK9265335.1"/>
    </source>
</evidence>
<protein>
    <submittedName>
        <fullName evidence="1">Uncharacterized protein</fullName>
    </submittedName>
</protein>
<dbReference type="EMBL" id="JBBPBK010000416">
    <property type="protein sequence ID" value="KAK9265335.1"/>
    <property type="molecule type" value="Genomic_DNA"/>
</dbReference>
<organism evidence="1 2">
    <name type="scientific">Liquidambar formosana</name>
    <name type="common">Formosan gum</name>
    <dbReference type="NCBI Taxonomy" id="63359"/>
    <lineage>
        <taxon>Eukaryota</taxon>
        <taxon>Viridiplantae</taxon>
        <taxon>Streptophyta</taxon>
        <taxon>Embryophyta</taxon>
        <taxon>Tracheophyta</taxon>
        <taxon>Spermatophyta</taxon>
        <taxon>Magnoliopsida</taxon>
        <taxon>eudicotyledons</taxon>
        <taxon>Gunneridae</taxon>
        <taxon>Pentapetalae</taxon>
        <taxon>Saxifragales</taxon>
        <taxon>Altingiaceae</taxon>
        <taxon>Liquidambar</taxon>
    </lineage>
</organism>
<comment type="caution">
    <text evidence="1">The sequence shown here is derived from an EMBL/GenBank/DDBJ whole genome shotgun (WGS) entry which is preliminary data.</text>
</comment>
<keyword evidence="2" id="KW-1185">Reference proteome</keyword>
<gene>
    <name evidence="1" type="ORF">L1049_027250</name>
</gene>
<dbReference type="Proteomes" id="UP001415857">
    <property type="component" value="Unassembled WGS sequence"/>
</dbReference>
<evidence type="ECO:0000313" key="2">
    <source>
        <dbReference type="Proteomes" id="UP001415857"/>
    </source>
</evidence>
<accession>A0AAP0R1F7</accession>
<dbReference type="AlphaFoldDB" id="A0AAP0R1F7"/>
<name>A0AAP0R1F7_LIQFO</name>
<sequence length="97" mass="10425">MVEVELHIGEKMAGAKAESRFRPKNGGIIPPKRKLVKRMMFDYLAQSIAFLFGSHPGSSSSAGPPPSNMCSTCFEMVSPPPTTSNGKNMKAAVFPNP</sequence>